<dbReference type="Proteomes" id="UP000000674">
    <property type="component" value="Chromosome"/>
</dbReference>
<name>A0B8H0_METTP</name>
<dbReference type="KEGG" id="mtp:Mthe_1215"/>
<dbReference type="RefSeq" id="WP_011696386.1">
    <property type="nucleotide sequence ID" value="NC_008553.1"/>
</dbReference>
<dbReference type="EMBL" id="CP000477">
    <property type="protein sequence ID" value="ABK14994.1"/>
    <property type="molecule type" value="Genomic_DNA"/>
</dbReference>
<dbReference type="Gene3D" id="3.30.70.20">
    <property type="match status" value="1"/>
</dbReference>
<keyword evidence="4" id="KW-0411">Iron-sulfur</keyword>
<dbReference type="InterPro" id="IPR007160">
    <property type="entry name" value="DUF362"/>
</dbReference>
<keyword evidence="1" id="KW-0004">4Fe-4S</keyword>
<dbReference type="Pfam" id="PF04015">
    <property type="entry name" value="DUF362"/>
    <property type="match status" value="1"/>
</dbReference>
<sequence length="368" mass="40129">MTSDVYFKDMRSRSDGENKLEKIRRLFNAAGFDKIIDKGDLTAIKLHFGEVGNDTYISPVFVREVVKLVKEKGARPFLTDTNTLYSGGRGNSVDHIRTAIGHGFAYAVVDAPVIIADGLRGENHVSVDVNLNHFRSVRIAGDIVSAESMIVISHFKAHMVAGFGGAIKNLGMGCAPPIGKAEQHTAKPMVYKEKCRGCGRCMKACPRSAISVVDGKAYIDLGVCVGCGECVRACLERAMDFDWAVAIPPFVERMVEYAYGAVLGKSGRVGFFNFLIDITPDCDCVPWSDAPVVPDIGILASRDPVAIDMASYDLVNAQMGLENSYLKSNRMPGEDKFRGCWESTNALHQIVYGEKIGLGTGKYNLIRI</sequence>
<proteinExistence type="predicted"/>
<evidence type="ECO:0000313" key="7">
    <source>
        <dbReference type="Proteomes" id="UP000000674"/>
    </source>
</evidence>
<dbReference type="GO" id="GO:0016491">
    <property type="term" value="F:oxidoreductase activity"/>
    <property type="evidence" value="ECO:0007669"/>
    <property type="project" value="UniProtKB-ARBA"/>
</dbReference>
<organism evidence="6 7">
    <name type="scientific">Methanothrix thermoacetophila (strain DSM 6194 / JCM 14653 / NBRC 101360 / PT)</name>
    <name type="common">Methanosaeta thermophila</name>
    <dbReference type="NCBI Taxonomy" id="349307"/>
    <lineage>
        <taxon>Archaea</taxon>
        <taxon>Methanobacteriati</taxon>
        <taxon>Methanobacteriota</taxon>
        <taxon>Stenosarchaea group</taxon>
        <taxon>Methanomicrobia</taxon>
        <taxon>Methanotrichales</taxon>
        <taxon>Methanotrichaceae</taxon>
        <taxon>Methanothrix</taxon>
    </lineage>
</organism>
<evidence type="ECO:0000259" key="5">
    <source>
        <dbReference type="PROSITE" id="PS51379"/>
    </source>
</evidence>
<evidence type="ECO:0000313" key="6">
    <source>
        <dbReference type="EMBL" id="ABK14994.1"/>
    </source>
</evidence>
<evidence type="ECO:0000256" key="2">
    <source>
        <dbReference type="ARBA" id="ARBA00022723"/>
    </source>
</evidence>
<feature type="domain" description="4Fe-4S ferredoxin-type" evidence="5">
    <location>
        <begin position="216"/>
        <end position="244"/>
    </location>
</feature>
<evidence type="ECO:0000256" key="3">
    <source>
        <dbReference type="ARBA" id="ARBA00023004"/>
    </source>
</evidence>
<accession>A0B8H0</accession>
<protein>
    <submittedName>
        <fullName evidence="6">4Fe-4S ferredoxin, iron-sulfur binding domain protein</fullName>
    </submittedName>
</protein>
<dbReference type="GO" id="GO:0046872">
    <property type="term" value="F:metal ion binding"/>
    <property type="evidence" value="ECO:0007669"/>
    <property type="project" value="UniProtKB-KW"/>
</dbReference>
<evidence type="ECO:0000256" key="1">
    <source>
        <dbReference type="ARBA" id="ARBA00022485"/>
    </source>
</evidence>
<dbReference type="PROSITE" id="PS00198">
    <property type="entry name" value="4FE4S_FER_1"/>
    <property type="match status" value="1"/>
</dbReference>
<dbReference type="GeneID" id="4462355"/>
<dbReference type="InterPro" id="IPR017896">
    <property type="entry name" value="4Fe4S_Fe-S-bd"/>
</dbReference>
<gene>
    <name evidence="6" type="ordered locus">Mthe_1215</name>
</gene>
<dbReference type="PANTHER" id="PTHR24960">
    <property type="entry name" value="PHOTOSYSTEM I IRON-SULFUR CENTER-RELATED"/>
    <property type="match status" value="1"/>
</dbReference>
<dbReference type="STRING" id="349307.Mthe_1215"/>
<keyword evidence="3" id="KW-0408">Iron</keyword>
<dbReference type="SUPFAM" id="SSF54862">
    <property type="entry name" value="4Fe-4S ferredoxins"/>
    <property type="match status" value="1"/>
</dbReference>
<dbReference type="PANTHER" id="PTHR24960:SF83">
    <property type="entry name" value="4FE-4S FERREDOXIN-TYPE DOMAIN-CONTAINING PROTEIN"/>
    <property type="match status" value="1"/>
</dbReference>
<dbReference type="PROSITE" id="PS51379">
    <property type="entry name" value="4FE4S_FER_2"/>
    <property type="match status" value="2"/>
</dbReference>
<evidence type="ECO:0000256" key="4">
    <source>
        <dbReference type="ARBA" id="ARBA00023014"/>
    </source>
</evidence>
<dbReference type="InterPro" id="IPR050157">
    <property type="entry name" value="PSI_iron-sulfur_center"/>
</dbReference>
<dbReference type="HOGENOM" id="CLU_046240_0_0_2"/>
<keyword evidence="7" id="KW-1185">Reference proteome</keyword>
<dbReference type="GO" id="GO:0051539">
    <property type="term" value="F:4 iron, 4 sulfur cluster binding"/>
    <property type="evidence" value="ECO:0007669"/>
    <property type="project" value="UniProtKB-KW"/>
</dbReference>
<feature type="domain" description="4Fe-4S ferredoxin-type" evidence="5">
    <location>
        <begin position="186"/>
        <end position="215"/>
    </location>
</feature>
<dbReference type="Pfam" id="PF12838">
    <property type="entry name" value="Fer4_7"/>
    <property type="match status" value="1"/>
</dbReference>
<keyword evidence="2" id="KW-0479">Metal-binding</keyword>
<dbReference type="OrthoDB" id="5583at2157"/>
<dbReference type="AlphaFoldDB" id="A0B8H0"/>
<dbReference type="InterPro" id="IPR017900">
    <property type="entry name" value="4Fe4S_Fe_S_CS"/>
</dbReference>
<reference evidence="6 7" key="1">
    <citation type="submission" date="2006-10" db="EMBL/GenBank/DDBJ databases">
        <title>Complete sequence of Methanosaeta thermophila PT.</title>
        <authorList>
            <consortium name="US DOE Joint Genome Institute"/>
            <person name="Copeland A."/>
            <person name="Lucas S."/>
            <person name="Lapidus A."/>
            <person name="Barry K."/>
            <person name="Detter J.C."/>
            <person name="Glavina del Rio T."/>
            <person name="Hammon N."/>
            <person name="Israni S."/>
            <person name="Pitluck S."/>
            <person name="Chain P."/>
            <person name="Malfatti S."/>
            <person name="Shin M."/>
            <person name="Vergez L."/>
            <person name="Schmutz J."/>
            <person name="Larimer F."/>
            <person name="Land M."/>
            <person name="Hauser L."/>
            <person name="Kyrpides N."/>
            <person name="Kim E."/>
            <person name="Smith K.S."/>
            <person name="Ingram-Smith C."/>
            <person name="Richardson P."/>
        </authorList>
    </citation>
    <scope>NUCLEOTIDE SEQUENCE [LARGE SCALE GENOMIC DNA]</scope>
    <source>
        <strain evidence="7">DSM 6194 / JCM 14653 / NBRC 101360 / PT</strain>
    </source>
</reference>